<dbReference type="Proteomes" id="UP000282423">
    <property type="component" value="Unassembled WGS sequence"/>
</dbReference>
<dbReference type="EMBL" id="RBWS01000024">
    <property type="protein sequence ID" value="RKO68988.1"/>
    <property type="molecule type" value="Genomic_DNA"/>
</dbReference>
<keyword evidence="2" id="KW-1185">Reference proteome</keyword>
<proteinExistence type="predicted"/>
<protein>
    <submittedName>
        <fullName evidence="1">Uncharacterized protein</fullName>
    </submittedName>
</protein>
<name>A0A420VRK7_9SPHI</name>
<dbReference type="OrthoDB" id="5540965at2"/>
<dbReference type="AlphaFoldDB" id="A0A420VRK7"/>
<comment type="caution">
    <text evidence="1">The sequence shown here is derived from an EMBL/GenBank/DDBJ whole genome shotgun (WGS) entry which is preliminary data.</text>
</comment>
<organism evidence="1 2">
    <name type="scientific">Sphingobacterium puteale</name>
    <dbReference type="NCBI Taxonomy" id="2420510"/>
    <lineage>
        <taxon>Bacteria</taxon>
        <taxon>Pseudomonadati</taxon>
        <taxon>Bacteroidota</taxon>
        <taxon>Sphingobacteriia</taxon>
        <taxon>Sphingobacteriales</taxon>
        <taxon>Sphingobacteriaceae</taxon>
        <taxon>Sphingobacterium</taxon>
    </lineage>
</organism>
<gene>
    <name evidence="1" type="ORF">D7322_24680</name>
</gene>
<evidence type="ECO:0000313" key="2">
    <source>
        <dbReference type="Proteomes" id="UP000282423"/>
    </source>
</evidence>
<evidence type="ECO:0000313" key="1">
    <source>
        <dbReference type="EMBL" id="RKO68988.1"/>
    </source>
</evidence>
<reference evidence="1 2" key="1">
    <citation type="submission" date="2018-10" db="EMBL/GenBank/DDBJ databases">
        <title>Sphingobacterium sp. M05W1-28.</title>
        <authorList>
            <person name="Cai H."/>
        </authorList>
    </citation>
    <scope>NUCLEOTIDE SEQUENCE [LARGE SCALE GENOMIC DNA]</scope>
    <source>
        <strain evidence="1 2">M05W1-28</strain>
    </source>
</reference>
<accession>A0A420VRK7</accession>
<sequence length="218" mass="25422">MKFQAETDLVETLKASIKEIFHRSRVKIFEEVSLGYGIADIVVSEICLDFNKSKELKSLDIHDINVFVIIQESGTISLSDVIELTRCNRRIILRSISNLINHGYIEEQNGVFQMSRNYELSFVKNFAIEAKLKDWKRALKQAYRYKWFAEYSFVVLDEYYSKPALRNIAIFEKYNVGLASVSVDGKLTRHFNPTPQPPLDLKMQMLFSEKIKFYELAK</sequence>
<dbReference type="RefSeq" id="WP_121126850.1">
    <property type="nucleotide sequence ID" value="NZ_RBWS01000024.1"/>
</dbReference>